<evidence type="ECO:0000256" key="2">
    <source>
        <dbReference type="ARBA" id="ARBA00022723"/>
    </source>
</evidence>
<dbReference type="PANTHER" id="PTHR47991">
    <property type="entry name" value="OXOGLUTARATE/IRON-DEPENDENT DIOXYGENASE"/>
    <property type="match status" value="1"/>
</dbReference>
<dbReference type="Pfam" id="PF14226">
    <property type="entry name" value="DIOX_N"/>
    <property type="match status" value="2"/>
</dbReference>
<name>A0A7J6DK01_CANSA</name>
<feature type="compositionally biased region" description="Polar residues" evidence="5">
    <location>
        <begin position="11"/>
        <end position="26"/>
    </location>
</feature>
<gene>
    <name evidence="7" type="ORF">G4B88_003631</name>
</gene>
<feature type="compositionally biased region" description="Low complexity" evidence="5">
    <location>
        <begin position="27"/>
        <end position="36"/>
    </location>
</feature>
<evidence type="ECO:0000259" key="6">
    <source>
        <dbReference type="PROSITE" id="PS51471"/>
    </source>
</evidence>
<dbReference type="AlphaFoldDB" id="A0A7J6DK01"/>
<organism evidence="7 8">
    <name type="scientific">Cannabis sativa</name>
    <name type="common">Hemp</name>
    <name type="synonym">Marijuana</name>
    <dbReference type="NCBI Taxonomy" id="3483"/>
    <lineage>
        <taxon>Eukaryota</taxon>
        <taxon>Viridiplantae</taxon>
        <taxon>Streptophyta</taxon>
        <taxon>Embryophyta</taxon>
        <taxon>Tracheophyta</taxon>
        <taxon>Spermatophyta</taxon>
        <taxon>Magnoliopsida</taxon>
        <taxon>eudicotyledons</taxon>
        <taxon>Gunneridae</taxon>
        <taxon>Pentapetalae</taxon>
        <taxon>rosids</taxon>
        <taxon>fabids</taxon>
        <taxon>Rosales</taxon>
        <taxon>Cannabaceae</taxon>
        <taxon>Cannabis</taxon>
    </lineage>
</organism>
<feature type="domain" description="Fe2OG dioxygenase" evidence="6">
    <location>
        <begin position="197"/>
        <end position="291"/>
    </location>
</feature>
<evidence type="ECO:0000313" key="8">
    <source>
        <dbReference type="Proteomes" id="UP000583929"/>
    </source>
</evidence>
<dbReference type="InterPro" id="IPR027443">
    <property type="entry name" value="IPNS-like_sf"/>
</dbReference>
<protein>
    <recommendedName>
        <fullName evidence="6">Fe2OG dioxygenase domain-containing protein</fullName>
    </recommendedName>
</protein>
<proteinExistence type="inferred from homology"/>
<dbReference type="PROSITE" id="PS51471">
    <property type="entry name" value="FE2OG_OXY"/>
    <property type="match status" value="1"/>
</dbReference>
<comment type="caution">
    <text evidence="7">The sequence shown here is derived from an EMBL/GenBank/DDBJ whole genome shotgun (WGS) entry which is preliminary data.</text>
</comment>
<keyword evidence="4" id="KW-0408">Iron</keyword>
<comment type="similarity">
    <text evidence="1">Belongs to the iron/ascorbate-dependent oxidoreductase family.</text>
</comment>
<keyword evidence="8" id="KW-1185">Reference proteome</keyword>
<keyword evidence="3" id="KW-0847">Vitamin C</keyword>
<evidence type="ECO:0000313" key="7">
    <source>
        <dbReference type="EMBL" id="KAF4346434.1"/>
    </source>
</evidence>
<evidence type="ECO:0000256" key="5">
    <source>
        <dbReference type="SAM" id="MobiDB-lite"/>
    </source>
</evidence>
<dbReference type="GO" id="GO:0046872">
    <property type="term" value="F:metal ion binding"/>
    <property type="evidence" value="ECO:0007669"/>
    <property type="project" value="UniProtKB-KW"/>
</dbReference>
<accession>A0A7J6DK01</accession>
<dbReference type="InterPro" id="IPR050295">
    <property type="entry name" value="Plant_2OG-oxidoreductases"/>
</dbReference>
<reference evidence="7 8" key="1">
    <citation type="journal article" date="2020" name="bioRxiv">
        <title>Sequence and annotation of 42 cannabis genomes reveals extensive copy number variation in cannabinoid synthesis and pathogen resistance genes.</title>
        <authorList>
            <person name="Mckernan K.J."/>
            <person name="Helbert Y."/>
            <person name="Kane L.T."/>
            <person name="Ebling H."/>
            <person name="Zhang L."/>
            <person name="Liu B."/>
            <person name="Eaton Z."/>
            <person name="Mclaughlin S."/>
            <person name="Kingan S."/>
            <person name="Baybayan P."/>
            <person name="Concepcion G."/>
            <person name="Jordan M."/>
            <person name="Riva A."/>
            <person name="Barbazuk W."/>
            <person name="Harkins T."/>
        </authorList>
    </citation>
    <scope>NUCLEOTIDE SEQUENCE [LARGE SCALE GENOMIC DNA]</scope>
    <source>
        <strain evidence="8">cv. Jamaican Lion 4</strain>
        <tissue evidence="7">Leaf</tissue>
    </source>
</reference>
<dbReference type="Proteomes" id="UP000583929">
    <property type="component" value="Unassembled WGS sequence"/>
</dbReference>
<dbReference type="FunFam" id="2.60.120.330:FF:000134">
    <property type="entry name" value="Uncharacterized protein"/>
    <property type="match status" value="1"/>
</dbReference>
<dbReference type="Pfam" id="PF03171">
    <property type="entry name" value="2OG-FeII_Oxy"/>
    <property type="match status" value="1"/>
</dbReference>
<keyword evidence="2" id="KW-0479">Metal-binding</keyword>
<evidence type="ECO:0000256" key="3">
    <source>
        <dbReference type="ARBA" id="ARBA00022896"/>
    </source>
</evidence>
<dbReference type="SUPFAM" id="SSF51197">
    <property type="entry name" value="Clavaminate synthase-like"/>
    <property type="match status" value="2"/>
</dbReference>
<dbReference type="GO" id="GO:0031418">
    <property type="term" value="F:L-ascorbic acid binding"/>
    <property type="evidence" value="ECO:0007669"/>
    <property type="project" value="UniProtKB-KW"/>
</dbReference>
<evidence type="ECO:0000256" key="1">
    <source>
        <dbReference type="ARBA" id="ARBA00008056"/>
    </source>
</evidence>
<dbReference type="Gene3D" id="2.60.120.330">
    <property type="entry name" value="B-lactam Antibiotic, Isopenicillin N Synthase, Chain"/>
    <property type="match status" value="3"/>
</dbReference>
<dbReference type="EMBL" id="JAATIQ010001006">
    <property type="protein sequence ID" value="KAF4346434.1"/>
    <property type="molecule type" value="Genomic_DNA"/>
</dbReference>
<dbReference type="InterPro" id="IPR005123">
    <property type="entry name" value="Oxoglu/Fe-dep_dioxygenase_dom"/>
</dbReference>
<dbReference type="InterPro" id="IPR026992">
    <property type="entry name" value="DIOX_N"/>
</dbReference>
<dbReference type="InterPro" id="IPR044861">
    <property type="entry name" value="IPNS-like_FE2OG_OXY"/>
</dbReference>
<sequence length="591" mass="66468">MMSIKELAESPNLTSVPPTYTIFPNTSPNDQPQPQPQLQIPIIDLSLLTSSDPDQRSKTITELGKACQDWGFFMVINHGVAERLMSEVLEECRGFFDLSEEEKLVFKGTHVMDTIRYGTSFNASVEKALYWRDYLKVLVPHHHPHHFHFPNNPSGFSEIALEYLKKTREVVKIILEGISKSLELEGNYIYKTLEVNSGLQIFIANLYPPCPQPELAMGLPPHSDHGLLTLLTQNGIGGLQIQHKGNWLNVNPIPNSFLVNTGDHLEYKSVVHRAVVNKNDTRISLAIANGPALETVVSPVPKLVESHDSHSAFAGMKYKDYVQLQQSNNLCDKSILDHHQSHNKNMISTKSLAESSNLTSIPPTHITIPNNDQLAVLEHSQELQIPIIDFSLLISSDPDQRSKTIAELGKACQDWGFFMVINHGVTEKLMSEVIEGCRGFFDLSEEEKVEFKGEHVLDPIRYGTSFNALVEKAFYWRDYLKVLVQFHHSHHFPHKPSGFSEIALEYLKKSREILSNGKYKSVVHRAIVNNNETRISVGIANGPALEAVVSPASKLVESQSPTFVGMKYKDYMQVQQSNNLCVKSIMDSLRI</sequence>
<evidence type="ECO:0000256" key="4">
    <source>
        <dbReference type="ARBA" id="ARBA00023004"/>
    </source>
</evidence>
<feature type="region of interest" description="Disordered" evidence="5">
    <location>
        <begin position="1"/>
        <end position="36"/>
    </location>
</feature>